<feature type="compositionally biased region" description="Acidic residues" evidence="1">
    <location>
        <begin position="297"/>
        <end position="312"/>
    </location>
</feature>
<accession>A0A9W8U0T9</accession>
<evidence type="ECO:0000313" key="2">
    <source>
        <dbReference type="EMBL" id="KAJ3747792.1"/>
    </source>
</evidence>
<gene>
    <name evidence="2" type="ORF">DFH05DRAFT_1602240</name>
</gene>
<keyword evidence="3" id="KW-1185">Reference proteome</keyword>
<dbReference type="AlphaFoldDB" id="A0A9W8U0T9"/>
<protein>
    <submittedName>
        <fullName evidence="2">Uncharacterized protein</fullName>
    </submittedName>
</protein>
<proteinExistence type="predicted"/>
<dbReference type="EMBL" id="JANVFU010000003">
    <property type="protein sequence ID" value="KAJ3747792.1"/>
    <property type="molecule type" value="Genomic_DNA"/>
</dbReference>
<comment type="caution">
    <text evidence="2">The sequence shown here is derived from an EMBL/GenBank/DDBJ whole genome shotgun (WGS) entry which is preliminary data.</text>
</comment>
<feature type="region of interest" description="Disordered" evidence="1">
    <location>
        <begin position="272"/>
        <end position="312"/>
    </location>
</feature>
<sequence>MIYQNYGNSHPAAPYFSAREAHRWDLFCIPLPKYITQPGMFNLGSPQSSRKFIDLIFAASSKWANWDPPKQIHVGDYGTIDKKTGEFEKEGNIYEDATTAEIATAHPPQTAAKDKTFEISSNHVRRTEFSLEPTASIPGIAEASIKGEWRFSSKRGALLVMNQPRSTYIPPKALLKKLIDVPELKDKYLATETFSCPAYSLYLSSGEDEAVRLALLATVPLPTAVPLSVGGSIQSSWWNQNTSGLFRCASDNEYSYTPLYTLKRIRKPGLLRRDSPLPSADDDDDLWEDVAQPWDPLDSDGEEQEFEDEVFD</sequence>
<reference evidence="2 3" key="1">
    <citation type="journal article" date="2023" name="Proc. Natl. Acad. Sci. U.S.A.">
        <title>A global phylogenomic analysis of the shiitake genus Lentinula.</title>
        <authorList>
            <person name="Sierra-Patev S."/>
            <person name="Min B."/>
            <person name="Naranjo-Ortiz M."/>
            <person name="Looney B."/>
            <person name="Konkel Z."/>
            <person name="Slot J.C."/>
            <person name="Sakamoto Y."/>
            <person name="Steenwyk J.L."/>
            <person name="Rokas A."/>
            <person name="Carro J."/>
            <person name="Camarero S."/>
            <person name="Ferreira P."/>
            <person name="Molpeceres G."/>
            <person name="Ruiz-Duenas F.J."/>
            <person name="Serrano A."/>
            <person name="Henrissat B."/>
            <person name="Drula E."/>
            <person name="Hughes K.W."/>
            <person name="Mata J.L."/>
            <person name="Ishikawa N.K."/>
            <person name="Vargas-Isla R."/>
            <person name="Ushijima S."/>
            <person name="Smith C.A."/>
            <person name="Donoghue J."/>
            <person name="Ahrendt S."/>
            <person name="Andreopoulos W."/>
            <person name="He G."/>
            <person name="LaButti K."/>
            <person name="Lipzen A."/>
            <person name="Ng V."/>
            <person name="Riley R."/>
            <person name="Sandor L."/>
            <person name="Barry K."/>
            <person name="Martinez A.T."/>
            <person name="Xiao Y."/>
            <person name="Gibbons J.G."/>
            <person name="Terashima K."/>
            <person name="Grigoriev I.V."/>
            <person name="Hibbett D."/>
        </authorList>
    </citation>
    <scope>NUCLEOTIDE SEQUENCE [LARGE SCALE GENOMIC DNA]</scope>
    <source>
        <strain evidence="2 3">TFB7810</strain>
    </source>
</reference>
<organism evidence="2 3">
    <name type="scientific">Lentinula detonsa</name>
    <dbReference type="NCBI Taxonomy" id="2804962"/>
    <lineage>
        <taxon>Eukaryota</taxon>
        <taxon>Fungi</taxon>
        <taxon>Dikarya</taxon>
        <taxon>Basidiomycota</taxon>
        <taxon>Agaricomycotina</taxon>
        <taxon>Agaricomycetes</taxon>
        <taxon>Agaricomycetidae</taxon>
        <taxon>Agaricales</taxon>
        <taxon>Marasmiineae</taxon>
        <taxon>Omphalotaceae</taxon>
        <taxon>Lentinula</taxon>
    </lineage>
</organism>
<name>A0A9W8U0T9_9AGAR</name>
<dbReference type="Proteomes" id="UP001142393">
    <property type="component" value="Unassembled WGS sequence"/>
</dbReference>
<evidence type="ECO:0000313" key="3">
    <source>
        <dbReference type="Proteomes" id="UP001142393"/>
    </source>
</evidence>
<evidence type="ECO:0000256" key="1">
    <source>
        <dbReference type="SAM" id="MobiDB-lite"/>
    </source>
</evidence>